<dbReference type="PRINTS" id="PR00123">
    <property type="entry name" value="ATPASEA"/>
</dbReference>
<dbReference type="PANTHER" id="PTHR11410">
    <property type="entry name" value="ATP SYNTHASE SUBUNIT A"/>
    <property type="match status" value="1"/>
</dbReference>
<keyword evidence="8 11" id="KW-0406">Ion transport</keyword>
<proteinExistence type="inferred from homology"/>
<evidence type="ECO:0000256" key="6">
    <source>
        <dbReference type="ARBA" id="ARBA00022781"/>
    </source>
</evidence>
<feature type="chain" id="PRO_5022178232" description="ATP synthase subunit a" evidence="13">
    <location>
        <begin position="33"/>
        <end position="370"/>
    </location>
</feature>
<dbReference type="AlphaFoldDB" id="A0A512AYR3"/>
<feature type="transmembrane region" description="Helical" evidence="11">
    <location>
        <begin position="283"/>
        <end position="308"/>
    </location>
</feature>
<feature type="signal peptide" evidence="13">
    <location>
        <begin position="1"/>
        <end position="32"/>
    </location>
</feature>
<keyword evidence="9 11" id="KW-0472">Membrane</keyword>
<dbReference type="Pfam" id="PF00119">
    <property type="entry name" value="ATP-synt_A"/>
    <property type="match status" value="1"/>
</dbReference>
<feature type="transmembrane region" description="Helical" evidence="11">
    <location>
        <begin position="224"/>
        <end position="246"/>
    </location>
</feature>
<dbReference type="PANTHER" id="PTHR11410:SF0">
    <property type="entry name" value="ATP SYNTHASE SUBUNIT A"/>
    <property type="match status" value="1"/>
</dbReference>
<keyword evidence="10 11" id="KW-0066">ATP synthesis</keyword>
<dbReference type="HAMAP" id="MF_01393">
    <property type="entry name" value="ATP_synth_a_bact"/>
    <property type="match status" value="1"/>
</dbReference>
<dbReference type="GO" id="GO:0046933">
    <property type="term" value="F:proton-transporting ATP synthase activity, rotational mechanism"/>
    <property type="evidence" value="ECO:0007669"/>
    <property type="project" value="UniProtKB-UniRule"/>
</dbReference>
<evidence type="ECO:0000256" key="4">
    <source>
        <dbReference type="ARBA" id="ARBA00022547"/>
    </source>
</evidence>
<keyword evidence="6 11" id="KW-0375">Hydrogen ion transport</keyword>
<evidence type="ECO:0000313" key="14">
    <source>
        <dbReference type="EMBL" id="GEO04859.1"/>
    </source>
</evidence>
<keyword evidence="7 11" id="KW-1133">Transmembrane helix</keyword>
<evidence type="ECO:0000256" key="9">
    <source>
        <dbReference type="ARBA" id="ARBA00023136"/>
    </source>
</evidence>
<dbReference type="InterPro" id="IPR000568">
    <property type="entry name" value="ATP_synth_F0_asu"/>
</dbReference>
<comment type="subcellular location">
    <subcellularLocation>
        <location evidence="11 12">Cell membrane</location>
        <topology evidence="11 12">Multi-pass membrane protein</topology>
    </subcellularLocation>
    <subcellularLocation>
        <location evidence="1">Membrane</location>
        <topology evidence="1">Multi-pass membrane protein</topology>
    </subcellularLocation>
</comment>
<gene>
    <name evidence="11 14" type="primary">atpB</name>
    <name evidence="14" type="ORF">AAE02nite_25230</name>
</gene>
<dbReference type="GO" id="GO:0045259">
    <property type="term" value="C:proton-transporting ATP synthase complex"/>
    <property type="evidence" value="ECO:0007669"/>
    <property type="project" value="UniProtKB-KW"/>
</dbReference>
<dbReference type="Gene3D" id="1.20.120.220">
    <property type="entry name" value="ATP synthase, F0 complex, subunit A"/>
    <property type="match status" value="1"/>
</dbReference>
<evidence type="ECO:0000256" key="3">
    <source>
        <dbReference type="ARBA" id="ARBA00022448"/>
    </source>
</evidence>
<keyword evidence="11" id="KW-1003">Cell membrane</keyword>
<keyword evidence="15" id="KW-1185">Reference proteome</keyword>
<comment type="caution">
    <text evidence="14">The sequence shown here is derived from an EMBL/GenBank/DDBJ whole genome shotgun (WGS) entry which is preliminary data.</text>
</comment>
<feature type="transmembrane region" description="Helical" evidence="11">
    <location>
        <begin position="320"/>
        <end position="347"/>
    </location>
</feature>
<evidence type="ECO:0000313" key="15">
    <source>
        <dbReference type="Proteomes" id="UP000321532"/>
    </source>
</evidence>
<evidence type="ECO:0000256" key="10">
    <source>
        <dbReference type="ARBA" id="ARBA00023310"/>
    </source>
</evidence>
<comment type="function">
    <text evidence="11 12">Key component of the proton channel; it plays a direct role in the translocation of protons across the membrane.</text>
</comment>
<accession>A0A512AYR3</accession>
<dbReference type="SUPFAM" id="SSF81336">
    <property type="entry name" value="F1F0 ATP synthase subunit A"/>
    <property type="match status" value="1"/>
</dbReference>
<dbReference type="GO" id="GO:0005886">
    <property type="term" value="C:plasma membrane"/>
    <property type="evidence" value="ECO:0007669"/>
    <property type="project" value="UniProtKB-SubCell"/>
</dbReference>
<reference evidence="14 15" key="1">
    <citation type="submission" date="2019-07" db="EMBL/GenBank/DDBJ databases">
        <title>Whole genome shotgun sequence of Adhaeribacter aerolatus NBRC 106133.</title>
        <authorList>
            <person name="Hosoyama A."/>
            <person name="Uohara A."/>
            <person name="Ohji S."/>
            <person name="Ichikawa N."/>
        </authorList>
    </citation>
    <scope>NUCLEOTIDE SEQUENCE [LARGE SCALE GENOMIC DNA]</scope>
    <source>
        <strain evidence="14 15">NBRC 106133</strain>
    </source>
</reference>
<feature type="transmembrane region" description="Helical" evidence="11">
    <location>
        <begin position="258"/>
        <end position="277"/>
    </location>
</feature>
<evidence type="ECO:0000256" key="5">
    <source>
        <dbReference type="ARBA" id="ARBA00022692"/>
    </source>
</evidence>
<keyword evidence="4 11" id="KW-0138">CF(0)</keyword>
<evidence type="ECO:0000256" key="7">
    <source>
        <dbReference type="ARBA" id="ARBA00022989"/>
    </source>
</evidence>
<sequence>MMFRLLNFEYNNLLMKKLFTLLLSLFAFSGFAAEPAEEGGKFDPGQMITHHIGDEHSWEFAHGATLHLPVILYGKNGLDIFSSKNFYDEHGNLKPYNGYVKEHGHIYYANEAGEPLTETNAEGEEHHAGPLDFSITKNVASLFLSVALLLIIFFTIAGRYKANAGKAPKGIQSFFEPIIIFIRDEVAKPNIGPKYERYVPYLLTIFFFIWFNNMLGLMPGGANLTGNIAVTMVLAVFTLLVTLFSSNKAYWAHIFKTPGVPVALLPIMIPIELVGILTKPFSLMVRLFANITAGHIIILSLFSLIFIFESIAIGPVSVAFAVFMNFLELFVALLQAYVFTLLTAMYFGGATEEHDHVEDMGFGGNVKDHH</sequence>
<keyword evidence="13" id="KW-0732">Signal</keyword>
<keyword evidence="5 11" id="KW-0812">Transmembrane</keyword>
<dbReference type="InterPro" id="IPR035908">
    <property type="entry name" value="F0_ATP_A_sf"/>
</dbReference>
<dbReference type="EMBL" id="BJYS01000018">
    <property type="protein sequence ID" value="GEO04859.1"/>
    <property type="molecule type" value="Genomic_DNA"/>
</dbReference>
<keyword evidence="3 11" id="KW-0813">Transport</keyword>
<evidence type="ECO:0000256" key="11">
    <source>
        <dbReference type="HAMAP-Rule" id="MF_01393"/>
    </source>
</evidence>
<evidence type="ECO:0000256" key="13">
    <source>
        <dbReference type="SAM" id="SignalP"/>
    </source>
</evidence>
<dbReference type="NCBIfam" id="TIGR01131">
    <property type="entry name" value="ATP_synt_6_or_A"/>
    <property type="match status" value="1"/>
</dbReference>
<evidence type="ECO:0000256" key="1">
    <source>
        <dbReference type="ARBA" id="ARBA00004141"/>
    </source>
</evidence>
<evidence type="ECO:0000256" key="12">
    <source>
        <dbReference type="RuleBase" id="RU000483"/>
    </source>
</evidence>
<protein>
    <recommendedName>
        <fullName evidence="11 12">ATP synthase subunit a</fullName>
    </recommendedName>
    <alternativeName>
        <fullName evidence="11">ATP synthase F0 sector subunit a</fullName>
    </alternativeName>
    <alternativeName>
        <fullName evidence="11">F-ATPase subunit 6</fullName>
    </alternativeName>
</protein>
<name>A0A512AYR3_9BACT</name>
<evidence type="ECO:0000256" key="2">
    <source>
        <dbReference type="ARBA" id="ARBA00006810"/>
    </source>
</evidence>
<dbReference type="InterPro" id="IPR045083">
    <property type="entry name" value="ATP_synth_F0_asu_bact/mt"/>
</dbReference>
<evidence type="ECO:0000256" key="8">
    <source>
        <dbReference type="ARBA" id="ARBA00023065"/>
    </source>
</evidence>
<dbReference type="CDD" id="cd00310">
    <property type="entry name" value="ATP-synt_Fo_a_6"/>
    <property type="match status" value="1"/>
</dbReference>
<feature type="transmembrane region" description="Helical" evidence="11">
    <location>
        <begin position="139"/>
        <end position="160"/>
    </location>
</feature>
<feature type="transmembrane region" description="Helical" evidence="11">
    <location>
        <begin position="198"/>
        <end position="218"/>
    </location>
</feature>
<organism evidence="14 15">
    <name type="scientific">Adhaeribacter aerolatus</name>
    <dbReference type="NCBI Taxonomy" id="670289"/>
    <lineage>
        <taxon>Bacteria</taxon>
        <taxon>Pseudomonadati</taxon>
        <taxon>Bacteroidota</taxon>
        <taxon>Cytophagia</taxon>
        <taxon>Cytophagales</taxon>
        <taxon>Hymenobacteraceae</taxon>
        <taxon>Adhaeribacter</taxon>
    </lineage>
</organism>
<dbReference type="Proteomes" id="UP000321532">
    <property type="component" value="Unassembled WGS sequence"/>
</dbReference>
<comment type="similarity">
    <text evidence="2 11 12">Belongs to the ATPase A chain family.</text>
</comment>